<evidence type="ECO:0000313" key="5">
    <source>
        <dbReference type="EMBL" id="KPM08014.1"/>
    </source>
</evidence>
<evidence type="ECO:0000256" key="2">
    <source>
        <dbReference type="ARBA" id="ARBA00022603"/>
    </source>
</evidence>
<dbReference type="Gene3D" id="3.40.50.150">
    <property type="entry name" value="Vaccinia Virus protein VP39"/>
    <property type="match status" value="1"/>
</dbReference>
<dbReference type="EMBL" id="JXLN01012121">
    <property type="protein sequence ID" value="KPM08014.1"/>
    <property type="molecule type" value="Genomic_DNA"/>
</dbReference>
<keyword evidence="2 4" id="KW-0489">Methyltransferase</keyword>
<dbReference type="Pfam" id="PF13489">
    <property type="entry name" value="Methyltransf_23"/>
    <property type="match status" value="1"/>
</dbReference>
<name>A0A132AAM1_SARSC</name>
<comment type="function">
    <text evidence="4">S-adenosyl-L-methionine-dependent methyltransferase.</text>
</comment>
<dbReference type="CDD" id="cd02440">
    <property type="entry name" value="AdoMet_MTases"/>
    <property type="match status" value="1"/>
</dbReference>
<dbReference type="InterPro" id="IPR029063">
    <property type="entry name" value="SAM-dependent_MTases_sf"/>
</dbReference>
<dbReference type="PIRSF" id="PIRSF037755">
    <property type="entry name" value="Mettl2_prd"/>
    <property type="match status" value="1"/>
</dbReference>
<dbReference type="EC" id="2.1.1.-" evidence="4"/>
<accession>A0A132AAM1</accession>
<dbReference type="InterPro" id="IPR026113">
    <property type="entry name" value="METTL2/6/8-like"/>
</dbReference>
<comment type="similarity">
    <text evidence="1 4">Belongs to the methyltransferase superfamily. METL family.</text>
</comment>
<dbReference type="OrthoDB" id="417697at2759"/>
<dbReference type="PANTHER" id="PTHR22809:SF11">
    <property type="entry name" value="TRNA N(3)-METHYLCYTIDINE METHYLTRANSFERASE METTL2"/>
    <property type="match status" value="1"/>
</dbReference>
<dbReference type="Proteomes" id="UP000616769">
    <property type="component" value="Unassembled WGS sequence"/>
</dbReference>
<dbReference type="PANTHER" id="PTHR22809">
    <property type="entry name" value="METHYLTRANSFERASE-RELATED"/>
    <property type="match status" value="1"/>
</dbReference>
<comment type="caution">
    <text evidence="5">The sequence shown here is derived from an EMBL/GenBank/DDBJ whole genome shotgun (WGS) entry which is preliminary data.</text>
</comment>
<evidence type="ECO:0000313" key="6">
    <source>
        <dbReference type="Proteomes" id="UP000616769"/>
    </source>
</evidence>
<evidence type="ECO:0000256" key="3">
    <source>
        <dbReference type="ARBA" id="ARBA00022679"/>
    </source>
</evidence>
<keyword evidence="3 4" id="KW-0808">Transferase</keyword>
<proteinExistence type="inferred from homology"/>
<protein>
    <recommendedName>
        <fullName evidence="4">tRNA N(3)-methylcytidine methyltransferase</fullName>
        <ecNumber evidence="4">2.1.1.-</ecNumber>
    </recommendedName>
</protein>
<sequence length="328" mass="38737">MSKLKAHLLSQKPAQSRGYYDYSYLDSYASDIQGKSDYSWIVPLIIVIGFENETKRPKFGTRFLKENSDIYAHNAWDNYEVEEEFLNEIIDKIDKNSKTKLTETEADELERNASKYWNEFYSKHQNKFFKDRHWILTEFPELTPITKNDVPKKFILEIGCGVGNTVFPLIQLDSRQSLFIYCCDFSENAIELVKQNPLYNEEHCRAFVQDITGDWTKSPIRNESLDIITMIFVLSAIDSDYHCRIIRNLLPFLKPNGLILFRDYGQFDMAQIRFGDGHCIKDKFYVRGDRTRAYFFAENEVEHLFEQFGLEKIQLNVDRRLQNKMLPK</sequence>
<evidence type="ECO:0000256" key="4">
    <source>
        <dbReference type="PIRNR" id="PIRNR037755"/>
    </source>
</evidence>
<organism evidence="5 6">
    <name type="scientific">Sarcoptes scabiei</name>
    <name type="common">Itch mite</name>
    <name type="synonym">Acarus scabiei</name>
    <dbReference type="NCBI Taxonomy" id="52283"/>
    <lineage>
        <taxon>Eukaryota</taxon>
        <taxon>Metazoa</taxon>
        <taxon>Ecdysozoa</taxon>
        <taxon>Arthropoda</taxon>
        <taxon>Chelicerata</taxon>
        <taxon>Arachnida</taxon>
        <taxon>Acari</taxon>
        <taxon>Acariformes</taxon>
        <taxon>Sarcoptiformes</taxon>
        <taxon>Astigmata</taxon>
        <taxon>Psoroptidia</taxon>
        <taxon>Sarcoptoidea</taxon>
        <taxon>Sarcoptidae</taxon>
        <taxon>Sarcoptinae</taxon>
        <taxon>Sarcoptes</taxon>
    </lineage>
</organism>
<dbReference type="GO" id="GO:0052735">
    <property type="term" value="F:tRNA (cytidine-3-)-methyltransferase activity"/>
    <property type="evidence" value="ECO:0007669"/>
    <property type="project" value="TreeGrafter"/>
</dbReference>
<evidence type="ECO:0000256" key="1">
    <source>
        <dbReference type="ARBA" id="ARBA00009725"/>
    </source>
</evidence>
<gene>
    <name evidence="5" type="ORF">QR98_0065270</name>
</gene>
<dbReference type="GO" id="GO:0032259">
    <property type="term" value="P:methylation"/>
    <property type="evidence" value="ECO:0007669"/>
    <property type="project" value="UniProtKB-KW"/>
</dbReference>
<dbReference type="AlphaFoldDB" id="A0A132AAM1"/>
<dbReference type="VEuPathDB" id="VectorBase:SSCA008026"/>
<reference evidence="5 6" key="1">
    <citation type="journal article" date="2015" name="Parasit. Vectors">
        <title>Draft genome of the scabies mite.</title>
        <authorList>
            <person name="Rider S.D.Jr."/>
            <person name="Morgan M.S."/>
            <person name="Arlian L.G."/>
        </authorList>
    </citation>
    <scope>NUCLEOTIDE SEQUENCE [LARGE SCALE GENOMIC DNA]</scope>
    <source>
        <strain evidence="5">Arlian Lab</strain>
    </source>
</reference>
<dbReference type="SUPFAM" id="SSF53335">
    <property type="entry name" value="S-adenosyl-L-methionine-dependent methyltransferases"/>
    <property type="match status" value="1"/>
</dbReference>